<accession>A0A1I8BNX7</accession>
<dbReference type="Proteomes" id="UP000095281">
    <property type="component" value="Unplaced"/>
</dbReference>
<keyword evidence="2" id="KW-1185">Reference proteome</keyword>
<dbReference type="Pfam" id="PF24629">
    <property type="entry name" value="STATB_N"/>
    <property type="match status" value="1"/>
</dbReference>
<organism evidence="2 3">
    <name type="scientific">Meloidogyne hapla</name>
    <name type="common">Root-knot nematode worm</name>
    <dbReference type="NCBI Taxonomy" id="6305"/>
    <lineage>
        <taxon>Eukaryota</taxon>
        <taxon>Metazoa</taxon>
        <taxon>Ecdysozoa</taxon>
        <taxon>Nematoda</taxon>
        <taxon>Chromadorea</taxon>
        <taxon>Rhabditida</taxon>
        <taxon>Tylenchina</taxon>
        <taxon>Tylenchomorpha</taxon>
        <taxon>Tylenchoidea</taxon>
        <taxon>Meloidogynidae</taxon>
        <taxon>Meloidogyninae</taxon>
        <taxon>Meloidogyne</taxon>
    </lineage>
</organism>
<protein>
    <submittedName>
        <fullName evidence="3">NR LBD domain-containing protein</fullName>
    </submittedName>
</protein>
<reference evidence="3" key="1">
    <citation type="submission" date="2016-11" db="UniProtKB">
        <authorList>
            <consortium name="WormBaseParasite"/>
        </authorList>
    </citation>
    <scope>IDENTIFICATION</scope>
</reference>
<feature type="domain" description="Signal transducer and activator of transcription b N-terminal" evidence="1">
    <location>
        <begin position="71"/>
        <end position="130"/>
    </location>
</feature>
<dbReference type="InterPro" id="IPR057515">
    <property type="entry name" value="STATB_N"/>
</dbReference>
<evidence type="ECO:0000313" key="3">
    <source>
        <dbReference type="WBParaSite" id="MhA1_Contig354.frz3.gene8"/>
    </source>
</evidence>
<proteinExistence type="predicted"/>
<sequence length="237" mass="26869">MPFTMLNETVNQQQEFPPMELCLPELNRRNGPQMTHINSASLQALSFDDRNKQISRANSFRSLDESPDQDKFVERHNTTAEIYQIFKDNVDSLFSRKIVPEKQAEFLNHILAIVGQLLMAMEAEKQYLVAAQWTQQMNYSLLNTIDTQILGGRAFGLNRLTDDVSIQCLLITDETHEEFAVEPMIAHLKNVDLGIVEGAGAGQPIMVAKFEDMACINILFSQYNLKTAIAAYVYFSV</sequence>
<dbReference type="AlphaFoldDB" id="A0A1I8BNX7"/>
<dbReference type="WBParaSite" id="MhA1_Contig354.frz3.gene8">
    <property type="protein sequence ID" value="MhA1_Contig354.frz3.gene8"/>
    <property type="gene ID" value="MhA1_Contig354.frz3.gene8"/>
</dbReference>
<evidence type="ECO:0000259" key="1">
    <source>
        <dbReference type="Pfam" id="PF24629"/>
    </source>
</evidence>
<name>A0A1I8BNX7_MELHA</name>
<evidence type="ECO:0000313" key="2">
    <source>
        <dbReference type="Proteomes" id="UP000095281"/>
    </source>
</evidence>